<evidence type="ECO:0000313" key="5">
    <source>
        <dbReference type="EMBL" id="AXY75085.1"/>
    </source>
</evidence>
<dbReference type="KEGG" id="pseg:D3H65_14335"/>
<keyword evidence="2" id="KW-0472">Membrane</keyword>
<organism evidence="5 6">
    <name type="scientific">Paraflavitalea soli</name>
    <dbReference type="NCBI Taxonomy" id="2315862"/>
    <lineage>
        <taxon>Bacteria</taxon>
        <taxon>Pseudomonadati</taxon>
        <taxon>Bacteroidota</taxon>
        <taxon>Chitinophagia</taxon>
        <taxon>Chitinophagales</taxon>
        <taxon>Chitinophagaceae</taxon>
        <taxon>Paraflavitalea</taxon>
    </lineage>
</organism>
<dbReference type="AlphaFoldDB" id="A0A3B7MTX8"/>
<name>A0A3B7MTX8_9BACT</name>
<proteinExistence type="predicted"/>
<feature type="signal peptide" evidence="4">
    <location>
        <begin position="1"/>
        <end position="25"/>
    </location>
</feature>
<dbReference type="GO" id="GO:0009279">
    <property type="term" value="C:cell outer membrane"/>
    <property type="evidence" value="ECO:0007669"/>
    <property type="project" value="UniProtKB-SubCell"/>
</dbReference>
<evidence type="ECO:0000256" key="2">
    <source>
        <dbReference type="ARBA" id="ARBA00023136"/>
    </source>
</evidence>
<evidence type="ECO:0000256" key="4">
    <source>
        <dbReference type="SAM" id="SignalP"/>
    </source>
</evidence>
<dbReference type="EMBL" id="CP032157">
    <property type="protein sequence ID" value="AXY75085.1"/>
    <property type="molecule type" value="Genomic_DNA"/>
</dbReference>
<keyword evidence="6" id="KW-1185">Reference proteome</keyword>
<dbReference type="Gene3D" id="2.40.170.20">
    <property type="entry name" value="TonB-dependent receptor, beta-barrel domain"/>
    <property type="match status" value="1"/>
</dbReference>
<sequence length="552" mass="62503">MNHTSVFKVVAISACCLGVGITALAQDTTKRKTIDITSTFKPVLREAAKINFNAAPPLVDTTRPALTYNIPVQNLYFQYQPAELKPVALQMDSLNNWQYSNYIKVGIGNVHQPYVKAGFSFGDGKSSFFNVFANYYNSKGDKEFQKNSLASVGVAGTYKTSSNLEWNGTLGFSSNDYYLYGYQPETLVFTKSDLRQRFQTIEGKVHFRNLEPTEFGLSYHPSLRVSVFGDNHNIKGREANTVLNLPLEKSFGDEFAFKLGVTADLTNYTVDKSGGKFTDNNNLYQVAAAVLYKTPNLYIHGGAMPSWQNKRFNLLPNLMADITTNDKQLTLQLGWIGYYLKGSYQRLASMNPWLAQPDSLMNTRVEERYAGFKGSIAGHFTYSAKVGLQKFTDMALFVNDTVDGKTFNTIFEPQINAVNLHTEVGYNIGEKFNASAAVNFNWFTKVEQELKAWGLIPIELNAGLRWQMMKDLWFHTDIWAWDGPRYRAKNGDAYKSSAGFDLNAGAEFRITKNFNLWLQMNNILNNKYERWNQYQVFGFNILGGITYSFNQK</sequence>
<evidence type="ECO:0000256" key="3">
    <source>
        <dbReference type="ARBA" id="ARBA00023237"/>
    </source>
</evidence>
<reference evidence="5 6" key="1">
    <citation type="submission" date="2018-09" db="EMBL/GenBank/DDBJ databases">
        <title>Genome sequencing of strain 6GH32-13.</title>
        <authorList>
            <person name="Weon H.-Y."/>
            <person name="Heo J."/>
            <person name="Kwon S.-W."/>
        </authorList>
    </citation>
    <scope>NUCLEOTIDE SEQUENCE [LARGE SCALE GENOMIC DNA]</scope>
    <source>
        <strain evidence="5 6">5GH32-13</strain>
    </source>
</reference>
<keyword evidence="4" id="KW-0732">Signal</keyword>
<dbReference type="InterPro" id="IPR036942">
    <property type="entry name" value="Beta-barrel_TonB_sf"/>
</dbReference>
<gene>
    <name evidence="5" type="ORF">D3H65_14335</name>
</gene>
<protein>
    <recommendedName>
        <fullName evidence="7">TonB-dependent receptor</fullName>
    </recommendedName>
</protein>
<dbReference type="RefSeq" id="WP_119050967.1">
    <property type="nucleotide sequence ID" value="NZ_CP032157.1"/>
</dbReference>
<evidence type="ECO:0000313" key="6">
    <source>
        <dbReference type="Proteomes" id="UP000263900"/>
    </source>
</evidence>
<evidence type="ECO:0008006" key="7">
    <source>
        <dbReference type="Google" id="ProtNLM"/>
    </source>
</evidence>
<dbReference type="SUPFAM" id="SSF56935">
    <property type="entry name" value="Porins"/>
    <property type="match status" value="1"/>
</dbReference>
<evidence type="ECO:0000256" key="1">
    <source>
        <dbReference type="ARBA" id="ARBA00004442"/>
    </source>
</evidence>
<keyword evidence="3" id="KW-0998">Cell outer membrane</keyword>
<accession>A0A3B7MTX8</accession>
<comment type="subcellular location">
    <subcellularLocation>
        <location evidence="1">Cell outer membrane</location>
    </subcellularLocation>
</comment>
<feature type="chain" id="PRO_5017750492" description="TonB-dependent receptor" evidence="4">
    <location>
        <begin position="26"/>
        <end position="552"/>
    </location>
</feature>
<dbReference type="Proteomes" id="UP000263900">
    <property type="component" value="Chromosome"/>
</dbReference>
<dbReference type="OrthoDB" id="1264254at2"/>